<dbReference type="RefSeq" id="WP_029510172.1">
    <property type="nucleotide sequence ID" value="NZ_DALYXY010000025.1"/>
</dbReference>
<evidence type="ECO:0000256" key="1">
    <source>
        <dbReference type="SAM" id="Phobius"/>
    </source>
</evidence>
<organism evidence="2 3">
    <name type="scientific">Leuconostoc lactis</name>
    <dbReference type="NCBI Taxonomy" id="1246"/>
    <lineage>
        <taxon>Bacteria</taxon>
        <taxon>Bacillati</taxon>
        <taxon>Bacillota</taxon>
        <taxon>Bacilli</taxon>
        <taxon>Lactobacillales</taxon>
        <taxon>Lactobacillaceae</taxon>
        <taxon>Leuconostoc</taxon>
    </lineage>
</organism>
<protein>
    <submittedName>
        <fullName evidence="2">Uncharacterized protein</fullName>
    </submittedName>
</protein>
<reference evidence="2 3" key="1">
    <citation type="submission" date="2019-12" db="EMBL/GenBank/DDBJ databases">
        <title>Complete genome sequence of Leuconostoc lactis strain AVN1 provides insights into metabolic potential.</title>
        <authorList>
            <person name="Besrour N."/>
            <person name="Najjari A."/>
            <person name="Fhoula I."/>
            <person name="Jaballah S."/>
            <person name="Klibi N."/>
            <person name="Ouzari H.I."/>
        </authorList>
    </citation>
    <scope>NUCLEOTIDE SEQUENCE [LARGE SCALE GENOMIC DNA]</scope>
    <source>
        <strain evidence="2 3">AVN1</strain>
    </source>
</reference>
<evidence type="ECO:0000313" key="2">
    <source>
        <dbReference type="EMBL" id="MWN21173.1"/>
    </source>
</evidence>
<dbReference type="AlphaFoldDB" id="A0A6L7ACG4"/>
<comment type="caution">
    <text evidence="2">The sequence shown here is derived from an EMBL/GenBank/DDBJ whole genome shotgun (WGS) entry which is preliminary data.</text>
</comment>
<feature type="transmembrane region" description="Helical" evidence="1">
    <location>
        <begin position="12"/>
        <end position="34"/>
    </location>
</feature>
<gene>
    <name evidence="2" type="ORF">GQS40_05750</name>
</gene>
<feature type="transmembrane region" description="Helical" evidence="1">
    <location>
        <begin position="40"/>
        <end position="61"/>
    </location>
</feature>
<keyword evidence="1" id="KW-0812">Transmembrane</keyword>
<keyword evidence="1" id="KW-0472">Membrane</keyword>
<proteinExistence type="predicted"/>
<sequence length="68" mass="7732">MSQQAKSKIMLIGFVLCVWIIYFIACFTIDLLFVSMMHALWLSLSIATILSLGFIGVQQFFSSLKHTE</sequence>
<name>A0A6L7ACG4_LEULA</name>
<dbReference type="Proteomes" id="UP000478636">
    <property type="component" value="Unassembled WGS sequence"/>
</dbReference>
<accession>A0A6L7ACG4</accession>
<keyword evidence="1" id="KW-1133">Transmembrane helix</keyword>
<evidence type="ECO:0000313" key="3">
    <source>
        <dbReference type="Proteomes" id="UP000478636"/>
    </source>
</evidence>
<dbReference type="EMBL" id="WSZI01000013">
    <property type="protein sequence ID" value="MWN21173.1"/>
    <property type="molecule type" value="Genomic_DNA"/>
</dbReference>